<feature type="transmembrane region" description="Helical" evidence="14">
    <location>
        <begin position="32"/>
        <end position="50"/>
    </location>
</feature>
<dbReference type="Pfam" id="PF02537">
    <property type="entry name" value="CRCB"/>
    <property type="match status" value="1"/>
</dbReference>
<dbReference type="GO" id="GO:0062054">
    <property type="term" value="F:fluoride channel activity"/>
    <property type="evidence" value="ECO:0007669"/>
    <property type="project" value="UniProtKB-UniRule"/>
</dbReference>
<feature type="transmembrane region" description="Helical" evidence="14">
    <location>
        <begin position="91"/>
        <end position="112"/>
    </location>
</feature>
<dbReference type="PANTHER" id="PTHR28259">
    <property type="entry name" value="FLUORIDE EXPORT PROTEIN 1-RELATED"/>
    <property type="match status" value="1"/>
</dbReference>
<keyword evidence="4 14" id="KW-0812">Transmembrane</keyword>
<feature type="transmembrane region" description="Helical" evidence="14">
    <location>
        <begin position="56"/>
        <end position="75"/>
    </location>
</feature>
<evidence type="ECO:0000256" key="6">
    <source>
        <dbReference type="ARBA" id="ARBA00022989"/>
    </source>
</evidence>
<keyword evidence="2 14" id="KW-0813">Transport</keyword>
<evidence type="ECO:0000256" key="8">
    <source>
        <dbReference type="ARBA" id="ARBA00023065"/>
    </source>
</evidence>
<evidence type="ECO:0000256" key="13">
    <source>
        <dbReference type="ARBA" id="ARBA00049940"/>
    </source>
</evidence>
<comment type="activity regulation">
    <text evidence="14">Na(+) is not transported, but it plays an essential structural role and its presence is essential for fluoride channel function.</text>
</comment>
<dbReference type="NCBIfam" id="TIGR00494">
    <property type="entry name" value="crcB"/>
    <property type="match status" value="1"/>
</dbReference>
<dbReference type="GO" id="GO:0140114">
    <property type="term" value="P:cellular detoxification of fluoride"/>
    <property type="evidence" value="ECO:0007669"/>
    <property type="project" value="UniProtKB-UniRule"/>
</dbReference>
<comment type="similarity">
    <text evidence="11 14">Belongs to the fluoride channel Fluc/FEX (TC 1.A.43) family.</text>
</comment>
<evidence type="ECO:0000313" key="16">
    <source>
        <dbReference type="Proteomes" id="UP000656813"/>
    </source>
</evidence>
<dbReference type="PANTHER" id="PTHR28259:SF16">
    <property type="entry name" value="FLUORIDE-SPECIFIC ION CHANNEL FLUC 2"/>
    <property type="match status" value="1"/>
</dbReference>
<dbReference type="GO" id="GO:0046872">
    <property type="term" value="F:metal ion binding"/>
    <property type="evidence" value="ECO:0007669"/>
    <property type="project" value="UniProtKB-KW"/>
</dbReference>
<keyword evidence="10 14" id="KW-0407">Ion channel</keyword>
<evidence type="ECO:0000256" key="5">
    <source>
        <dbReference type="ARBA" id="ARBA00022723"/>
    </source>
</evidence>
<dbReference type="HAMAP" id="MF_00454">
    <property type="entry name" value="FluC"/>
    <property type="match status" value="1"/>
</dbReference>
<keyword evidence="9 14" id="KW-0472">Membrane</keyword>
<evidence type="ECO:0000256" key="12">
    <source>
        <dbReference type="ARBA" id="ARBA00035585"/>
    </source>
</evidence>
<comment type="function">
    <text evidence="13 14">Fluoride-specific ion channel. Important for reducing fluoride concentration in the cell, thus reducing its toxicity.</text>
</comment>
<keyword evidence="3 14" id="KW-1003">Cell membrane</keyword>
<organism evidence="15 16">
    <name type="scientific">Pullulanibacillus pueri</name>
    <dbReference type="NCBI Taxonomy" id="1437324"/>
    <lineage>
        <taxon>Bacteria</taxon>
        <taxon>Bacillati</taxon>
        <taxon>Bacillota</taxon>
        <taxon>Bacilli</taxon>
        <taxon>Bacillales</taxon>
        <taxon>Sporolactobacillaceae</taxon>
        <taxon>Pullulanibacillus</taxon>
    </lineage>
</organism>
<feature type="transmembrane region" description="Helical" evidence="14">
    <location>
        <begin position="6"/>
        <end position="25"/>
    </location>
</feature>
<evidence type="ECO:0000256" key="9">
    <source>
        <dbReference type="ARBA" id="ARBA00023136"/>
    </source>
</evidence>
<gene>
    <name evidence="14" type="primary">fluC</name>
    <name evidence="14" type="synonym">crcB</name>
    <name evidence="15" type="ORF">GCM10007096_09150</name>
</gene>
<evidence type="ECO:0000256" key="1">
    <source>
        <dbReference type="ARBA" id="ARBA00004651"/>
    </source>
</evidence>
<evidence type="ECO:0000256" key="11">
    <source>
        <dbReference type="ARBA" id="ARBA00035120"/>
    </source>
</evidence>
<keyword evidence="5 14" id="KW-0479">Metal-binding</keyword>
<dbReference type="Proteomes" id="UP000656813">
    <property type="component" value="Unassembled WGS sequence"/>
</dbReference>
<feature type="binding site" evidence="14">
    <location>
        <position position="70"/>
    </location>
    <ligand>
        <name>Na(+)</name>
        <dbReference type="ChEBI" id="CHEBI:29101"/>
        <note>structural</note>
    </ligand>
</feature>
<dbReference type="EMBL" id="BMFV01000004">
    <property type="protein sequence ID" value="GGH77361.1"/>
    <property type="molecule type" value="Genomic_DNA"/>
</dbReference>
<keyword evidence="6 14" id="KW-1133">Transmembrane helix</keyword>
<keyword evidence="16" id="KW-1185">Reference proteome</keyword>
<feature type="binding site" evidence="14">
    <location>
        <position position="67"/>
    </location>
    <ligand>
        <name>Na(+)</name>
        <dbReference type="ChEBI" id="CHEBI:29101"/>
        <note>structural</note>
    </ligand>
</feature>
<evidence type="ECO:0000256" key="7">
    <source>
        <dbReference type="ARBA" id="ARBA00023053"/>
    </source>
</evidence>
<comment type="caution">
    <text evidence="15">The sequence shown here is derived from an EMBL/GenBank/DDBJ whole genome shotgun (WGS) entry which is preliminary data.</text>
</comment>
<name>A0A8J3EL67_9BACL</name>
<accession>A0A8J3EL67</accession>
<evidence type="ECO:0000256" key="14">
    <source>
        <dbReference type="HAMAP-Rule" id="MF_00454"/>
    </source>
</evidence>
<evidence type="ECO:0000256" key="10">
    <source>
        <dbReference type="ARBA" id="ARBA00023303"/>
    </source>
</evidence>
<evidence type="ECO:0000256" key="4">
    <source>
        <dbReference type="ARBA" id="ARBA00022692"/>
    </source>
</evidence>
<dbReference type="InterPro" id="IPR003691">
    <property type="entry name" value="FluC"/>
</dbReference>
<protein>
    <recommendedName>
        <fullName evidence="14">Fluoride-specific ion channel FluC</fullName>
    </recommendedName>
</protein>
<sequence>MPYFIYVAIGAFFGAIARFWIGKLFNHKTFPYGTLIVNLVGAFLLGLITGMGPHKYIKIMFGTGFMGAFTTFSTFKVEHLELHFKRQWKKLSTYVILTYGVGLCLAWIGFVIGS</sequence>
<evidence type="ECO:0000256" key="2">
    <source>
        <dbReference type="ARBA" id="ARBA00022448"/>
    </source>
</evidence>
<keyword evidence="7 14" id="KW-0915">Sodium</keyword>
<evidence type="ECO:0000256" key="3">
    <source>
        <dbReference type="ARBA" id="ARBA00022475"/>
    </source>
</evidence>
<dbReference type="RefSeq" id="WP_188496209.1">
    <property type="nucleotide sequence ID" value="NZ_BMFV01000004.1"/>
</dbReference>
<comment type="catalytic activity">
    <reaction evidence="12">
        <text>fluoride(in) = fluoride(out)</text>
        <dbReference type="Rhea" id="RHEA:76159"/>
        <dbReference type="ChEBI" id="CHEBI:17051"/>
    </reaction>
    <physiologicalReaction direction="left-to-right" evidence="12">
        <dbReference type="Rhea" id="RHEA:76160"/>
    </physiologicalReaction>
</comment>
<reference evidence="15" key="1">
    <citation type="journal article" date="2014" name="Int. J. Syst. Evol. Microbiol.">
        <title>Complete genome sequence of Corynebacterium casei LMG S-19264T (=DSM 44701T), isolated from a smear-ripened cheese.</title>
        <authorList>
            <consortium name="US DOE Joint Genome Institute (JGI-PGF)"/>
            <person name="Walter F."/>
            <person name="Albersmeier A."/>
            <person name="Kalinowski J."/>
            <person name="Ruckert C."/>
        </authorList>
    </citation>
    <scope>NUCLEOTIDE SEQUENCE</scope>
    <source>
        <strain evidence="15">CGMCC 1.12777</strain>
    </source>
</reference>
<dbReference type="AlphaFoldDB" id="A0A8J3EL67"/>
<reference evidence="15" key="2">
    <citation type="submission" date="2020-09" db="EMBL/GenBank/DDBJ databases">
        <authorList>
            <person name="Sun Q."/>
            <person name="Zhou Y."/>
        </authorList>
    </citation>
    <scope>NUCLEOTIDE SEQUENCE</scope>
    <source>
        <strain evidence="15">CGMCC 1.12777</strain>
    </source>
</reference>
<keyword evidence="8 14" id="KW-0406">Ion transport</keyword>
<proteinExistence type="inferred from homology"/>
<dbReference type="GO" id="GO:0005886">
    <property type="term" value="C:plasma membrane"/>
    <property type="evidence" value="ECO:0007669"/>
    <property type="project" value="UniProtKB-SubCell"/>
</dbReference>
<evidence type="ECO:0000313" key="15">
    <source>
        <dbReference type="EMBL" id="GGH77361.1"/>
    </source>
</evidence>
<comment type="subcellular location">
    <subcellularLocation>
        <location evidence="1 14">Cell membrane</location>
        <topology evidence="1 14">Multi-pass membrane protein</topology>
    </subcellularLocation>
</comment>